<dbReference type="Proteomes" id="UP001497512">
    <property type="component" value="Chromosome 2"/>
</dbReference>
<evidence type="ECO:0000313" key="1">
    <source>
        <dbReference type="EMBL" id="CAK9216331.1"/>
    </source>
</evidence>
<accession>A0ABP0UAG1</accession>
<sequence>MMKSDSPSSVKYIKTMVECLTLLGKSATRGAIISHGGFQATCGPSCKASEIKQHWDVSSTEAEERNQRELTRCGMGITSGQGAD</sequence>
<dbReference type="EMBL" id="OZ019894">
    <property type="protein sequence ID" value="CAK9216331.1"/>
    <property type="molecule type" value="Genomic_DNA"/>
</dbReference>
<organism evidence="1 2">
    <name type="scientific">Sphagnum troendelagicum</name>
    <dbReference type="NCBI Taxonomy" id="128251"/>
    <lineage>
        <taxon>Eukaryota</taxon>
        <taxon>Viridiplantae</taxon>
        <taxon>Streptophyta</taxon>
        <taxon>Embryophyta</taxon>
        <taxon>Bryophyta</taxon>
        <taxon>Sphagnophytina</taxon>
        <taxon>Sphagnopsida</taxon>
        <taxon>Sphagnales</taxon>
        <taxon>Sphagnaceae</taxon>
        <taxon>Sphagnum</taxon>
    </lineage>
</organism>
<gene>
    <name evidence="1" type="ORF">CSSPTR1EN2_LOCUS13417</name>
</gene>
<name>A0ABP0UAG1_9BRYO</name>
<evidence type="ECO:0000313" key="2">
    <source>
        <dbReference type="Proteomes" id="UP001497512"/>
    </source>
</evidence>
<reference evidence="1" key="1">
    <citation type="submission" date="2024-02" db="EMBL/GenBank/DDBJ databases">
        <authorList>
            <consortium name="ELIXIR-Norway"/>
            <consortium name="Elixir Norway"/>
        </authorList>
    </citation>
    <scope>NUCLEOTIDE SEQUENCE</scope>
</reference>
<protein>
    <submittedName>
        <fullName evidence="1">Uncharacterized protein</fullName>
    </submittedName>
</protein>
<proteinExistence type="predicted"/>
<keyword evidence="2" id="KW-1185">Reference proteome</keyword>